<accession>A0ABX9KLI9</accession>
<comment type="caution">
    <text evidence="2">The sequence shown here is derived from an EMBL/GenBank/DDBJ whole genome shotgun (WGS) entry which is preliminary data.</text>
</comment>
<feature type="non-terminal residue" evidence="2">
    <location>
        <position position="90"/>
    </location>
</feature>
<feature type="non-terminal residue" evidence="2">
    <location>
        <position position="1"/>
    </location>
</feature>
<gene>
    <name evidence="2" type="ORF">D0U04_31005</name>
</gene>
<evidence type="ECO:0000259" key="1">
    <source>
        <dbReference type="Pfam" id="PF00668"/>
    </source>
</evidence>
<sequence>THIMVFENYPVEQQMEHGESHSETELTITNVTMTEQTNYDFNVMVIPGEEIQMQFQYNAHIYDDASIERMRNHLIQIMQQVVNNPQIDIH</sequence>
<dbReference type="RefSeq" id="WP_142920724.1">
    <property type="nucleotide sequence ID" value="NZ_QVOD01000204.1"/>
</dbReference>
<reference evidence="2 3" key="1">
    <citation type="submission" date="2018-08" db="EMBL/GenBank/DDBJ databases">
        <title>Bacillus clarus sp. nov. strain PS00077A.</title>
        <authorList>
            <person name="Mendez Acevedo M."/>
            <person name="Carroll L."/>
            <person name="Mukherjee M."/>
            <person name="Wiedmann M."/>
            <person name="Kovac J."/>
        </authorList>
    </citation>
    <scope>NUCLEOTIDE SEQUENCE [LARGE SCALE GENOMIC DNA]</scope>
    <source>
        <strain evidence="2 3">PS00077A</strain>
    </source>
</reference>
<dbReference type="Gene3D" id="3.30.559.30">
    <property type="entry name" value="Nonribosomal peptide synthetase, condensation domain"/>
    <property type="match status" value="1"/>
</dbReference>
<proteinExistence type="predicted"/>
<evidence type="ECO:0000313" key="2">
    <source>
        <dbReference type="EMBL" id="RFT60770.1"/>
    </source>
</evidence>
<dbReference type="Pfam" id="PF00668">
    <property type="entry name" value="Condensation"/>
    <property type="match status" value="1"/>
</dbReference>
<feature type="domain" description="Condensation" evidence="1">
    <location>
        <begin position="2"/>
        <end position="86"/>
    </location>
</feature>
<keyword evidence="3" id="KW-1185">Reference proteome</keyword>
<dbReference type="EMBL" id="QVOD01000204">
    <property type="protein sequence ID" value="RFT60770.1"/>
    <property type="molecule type" value="Genomic_DNA"/>
</dbReference>
<organism evidence="2 3">
    <name type="scientific">Bacillus clarus</name>
    <dbReference type="NCBI Taxonomy" id="2338372"/>
    <lineage>
        <taxon>Bacteria</taxon>
        <taxon>Bacillati</taxon>
        <taxon>Bacillota</taxon>
        <taxon>Bacilli</taxon>
        <taxon>Bacillales</taxon>
        <taxon>Bacillaceae</taxon>
        <taxon>Bacillus</taxon>
        <taxon>Bacillus cereus group</taxon>
    </lineage>
</organism>
<name>A0ABX9KLI9_9BACI</name>
<protein>
    <recommendedName>
        <fullName evidence="1">Condensation domain-containing protein</fullName>
    </recommendedName>
</protein>
<dbReference type="InterPro" id="IPR001242">
    <property type="entry name" value="Condensation_dom"/>
</dbReference>
<dbReference type="Proteomes" id="UP000264294">
    <property type="component" value="Unassembled WGS sequence"/>
</dbReference>
<dbReference type="SUPFAM" id="SSF52777">
    <property type="entry name" value="CoA-dependent acyltransferases"/>
    <property type="match status" value="1"/>
</dbReference>
<evidence type="ECO:0000313" key="3">
    <source>
        <dbReference type="Proteomes" id="UP000264294"/>
    </source>
</evidence>